<gene>
    <name evidence="1" type="ORF">S12H4_30759</name>
</gene>
<dbReference type="EMBL" id="BARW01017881">
    <property type="protein sequence ID" value="GAI92458.1"/>
    <property type="molecule type" value="Genomic_DNA"/>
</dbReference>
<reference evidence="1" key="1">
    <citation type="journal article" date="2014" name="Front. Microbiol.">
        <title>High frequency of phylogenetically diverse reductive dehalogenase-homologous genes in deep subseafloor sedimentary metagenomes.</title>
        <authorList>
            <person name="Kawai M."/>
            <person name="Futagami T."/>
            <person name="Toyoda A."/>
            <person name="Takaki Y."/>
            <person name="Nishi S."/>
            <person name="Hori S."/>
            <person name="Arai W."/>
            <person name="Tsubouchi T."/>
            <person name="Morono Y."/>
            <person name="Uchiyama I."/>
            <person name="Ito T."/>
            <person name="Fujiyama A."/>
            <person name="Inagaki F."/>
            <person name="Takami H."/>
        </authorList>
    </citation>
    <scope>NUCLEOTIDE SEQUENCE</scope>
    <source>
        <strain evidence="1">Expedition CK06-06</strain>
    </source>
</reference>
<evidence type="ECO:0000313" key="1">
    <source>
        <dbReference type="EMBL" id="GAI92458.1"/>
    </source>
</evidence>
<dbReference type="AlphaFoldDB" id="X1SHP8"/>
<comment type="caution">
    <text evidence="1">The sequence shown here is derived from an EMBL/GenBank/DDBJ whole genome shotgun (WGS) entry which is preliminary data.</text>
</comment>
<accession>X1SHP8</accession>
<name>X1SHP8_9ZZZZ</name>
<proteinExistence type="predicted"/>
<organism evidence="1">
    <name type="scientific">marine sediment metagenome</name>
    <dbReference type="NCBI Taxonomy" id="412755"/>
    <lineage>
        <taxon>unclassified sequences</taxon>
        <taxon>metagenomes</taxon>
        <taxon>ecological metagenomes</taxon>
    </lineage>
</organism>
<protein>
    <submittedName>
        <fullName evidence="1">Uncharacterized protein</fullName>
    </submittedName>
</protein>
<sequence>AAHNYDRQTAMRKHVSKNREFRQKLIPTIIMSLITK</sequence>
<feature type="non-terminal residue" evidence="1">
    <location>
        <position position="1"/>
    </location>
</feature>